<name>A0A1R1Y639_9FUNG</name>
<gene>
    <name evidence="1" type="ORF">AYI70_g2958</name>
</gene>
<dbReference type="Proteomes" id="UP000187283">
    <property type="component" value="Unassembled WGS sequence"/>
</dbReference>
<sequence>MSSETVISDDLIPIIRNAINDLTFKLNNLTVVNTAEPPATKNQQISLIILETYFNVYPEPESLITKISEEFYTTMLADIDIKEEIYGCP</sequence>
<dbReference type="EMBL" id="LSSN01000794">
    <property type="protein sequence ID" value="OMJ22310.1"/>
    <property type="molecule type" value="Genomic_DNA"/>
</dbReference>
<comment type="caution">
    <text evidence="1">The sequence shown here is derived from an EMBL/GenBank/DDBJ whole genome shotgun (WGS) entry which is preliminary data.</text>
</comment>
<dbReference type="AlphaFoldDB" id="A0A1R1Y639"/>
<evidence type="ECO:0000313" key="2">
    <source>
        <dbReference type="Proteomes" id="UP000187283"/>
    </source>
</evidence>
<protein>
    <submittedName>
        <fullName evidence="1">Uncharacterized protein</fullName>
    </submittedName>
</protein>
<proteinExistence type="predicted"/>
<evidence type="ECO:0000313" key="1">
    <source>
        <dbReference type="EMBL" id="OMJ22310.1"/>
    </source>
</evidence>
<accession>A0A1R1Y639</accession>
<reference evidence="1 2" key="1">
    <citation type="submission" date="2017-01" db="EMBL/GenBank/DDBJ databases">
        <authorList>
            <person name="Mah S.A."/>
            <person name="Swanson W.J."/>
            <person name="Moy G.W."/>
            <person name="Vacquier V.D."/>
        </authorList>
    </citation>
    <scope>NUCLEOTIDE SEQUENCE [LARGE SCALE GENOMIC DNA]</scope>
    <source>
        <strain evidence="1 2">GSMNP</strain>
    </source>
</reference>
<keyword evidence="2" id="KW-1185">Reference proteome</keyword>
<organism evidence="1 2">
    <name type="scientific">Smittium culicis</name>
    <dbReference type="NCBI Taxonomy" id="133412"/>
    <lineage>
        <taxon>Eukaryota</taxon>
        <taxon>Fungi</taxon>
        <taxon>Fungi incertae sedis</taxon>
        <taxon>Zoopagomycota</taxon>
        <taxon>Kickxellomycotina</taxon>
        <taxon>Harpellomycetes</taxon>
        <taxon>Harpellales</taxon>
        <taxon>Legeriomycetaceae</taxon>
        <taxon>Smittium</taxon>
    </lineage>
</organism>